<sequence>MTLLSVVYRLTVFEADSDSVPLTPAAGAPHSQEFKVISSGSVGGAFQPYITAAPVGKKDSFDPVTKNYTIGAIRIMLGDPKVGGVQLNRWVSAFVGDDLGAIKMKGLRAFIEESVDGGVTFSPFYVGDIKEFTLQNKVEWRIVIREDTDVQKSIKVFTGEPSASLLSGPDAYGNRRQMLPWGPDVLAQTGYGALKALPPPSGEWKLSRSPRNRIIEIDKDAGVNRIPGVILVSKPLLNQTPEIDDDDATKKETEGRIGPIVRVISGATVGRFYLTYLEVFADQNQLMMGYPISCDRLLLEPIEVGAFEHQPLSAITVGNNVIFQILTTEPPSEKFPTLINNVHPFVLLRDVIQGKWSALNPTTGQALFEGKVDIDETVFDGFIADKQFKNSRWRRTEEMEMKKFIKEFLQQYNLGYRMEPTASAGRAFSKFVPFSMDLPTTIGSVPTITTQEVRSTSPVSWKPGQNFLRFEMTFYEERVSDIADIRDGGDEGQSPYEGPDNPTLIKETPITDTIIQLGNLFGGDGVFKQNATGLRYFPSEIFVDLEFVNGIDLNFYRERMVRRLANKLQRENEFRFSRGPATIDLELERTGSTNDLKLGDFRILDVDFIPDPFTHVRGGARIVQCIEKSENGPTINFRFADSGQNVQRSAPVVNAFSQISATNTASGTIQTVKRERVETWFAITDQSTATRPAETSSLWEYQNSVIIPAGTTQSVAIGELPDGGRIWVRARSRVPSDEDLQLPSDFAFPPAHFDMGAALAAPTNLIISEITETTAKASWTPADVDVQTEVRLKPASSASFQRVAILYPGTNQYPLGGLSFAGSENPYTLGVRHVSAWRMAAGSEVTKTFSTVAGKPKCPTPRGIIFSLTGGIEDDQFRPLY</sequence>
<dbReference type="AlphaFoldDB" id="A0A0F9QHH0"/>
<dbReference type="EMBL" id="LAZR01001614">
    <property type="protein sequence ID" value="KKN41949.1"/>
    <property type="molecule type" value="Genomic_DNA"/>
</dbReference>
<protein>
    <submittedName>
        <fullName evidence="1">Uncharacterized protein</fullName>
    </submittedName>
</protein>
<dbReference type="CDD" id="cd00063">
    <property type="entry name" value="FN3"/>
    <property type="match status" value="1"/>
</dbReference>
<reference evidence="1" key="1">
    <citation type="journal article" date="2015" name="Nature">
        <title>Complex archaea that bridge the gap between prokaryotes and eukaryotes.</title>
        <authorList>
            <person name="Spang A."/>
            <person name="Saw J.H."/>
            <person name="Jorgensen S.L."/>
            <person name="Zaremba-Niedzwiedzka K."/>
            <person name="Martijn J."/>
            <person name="Lind A.E."/>
            <person name="van Eijk R."/>
            <person name="Schleper C."/>
            <person name="Guy L."/>
            <person name="Ettema T.J."/>
        </authorList>
    </citation>
    <scope>NUCLEOTIDE SEQUENCE</scope>
</reference>
<name>A0A0F9QHH0_9ZZZZ</name>
<proteinExistence type="predicted"/>
<gene>
    <name evidence="1" type="ORF">LCGC14_0718160</name>
</gene>
<dbReference type="InterPro" id="IPR003961">
    <property type="entry name" value="FN3_dom"/>
</dbReference>
<dbReference type="Gene3D" id="2.60.40.10">
    <property type="entry name" value="Immunoglobulins"/>
    <property type="match status" value="1"/>
</dbReference>
<dbReference type="InterPro" id="IPR013783">
    <property type="entry name" value="Ig-like_fold"/>
</dbReference>
<accession>A0A0F9QHH0</accession>
<evidence type="ECO:0000313" key="1">
    <source>
        <dbReference type="EMBL" id="KKN41949.1"/>
    </source>
</evidence>
<organism evidence="1">
    <name type="scientific">marine sediment metagenome</name>
    <dbReference type="NCBI Taxonomy" id="412755"/>
    <lineage>
        <taxon>unclassified sequences</taxon>
        <taxon>metagenomes</taxon>
        <taxon>ecological metagenomes</taxon>
    </lineage>
</organism>
<comment type="caution">
    <text evidence="1">The sequence shown here is derived from an EMBL/GenBank/DDBJ whole genome shotgun (WGS) entry which is preliminary data.</text>
</comment>